<feature type="compositionally biased region" description="Low complexity" evidence="2">
    <location>
        <begin position="332"/>
        <end position="352"/>
    </location>
</feature>
<proteinExistence type="inferred from homology"/>
<accession>A0A329QSU4</accession>
<dbReference type="InterPro" id="IPR003870">
    <property type="entry name" value="DUF222"/>
</dbReference>
<dbReference type="RefSeq" id="WP_112258601.1">
    <property type="nucleotide sequence ID" value="NZ_QMIG01000011.1"/>
</dbReference>
<sequence length="590" mass="62902">MDGSRGTEVEPRNGDVAGSHAAAEAEAAWVALVERDIDRWSATESAALRAGMDSEEFVVAEFAAELGDAPSVAEMPTGVGLASALDVVPLGHVDAHELGDVVAGWERLIAWAQARQAAAAAELTSREEMRAGEGHGRNSLHPVPVTASELCLTWPWTKPQAQRVVDQGVQLRDVFPAVHRALLEGRIDTRRAKIITDVLRGHEAALVERILAAVLPHVHAWTSVKVGRVVRRLLHELAPESMKERREKARKDRTVWMEPDADGMAWLHAYLTAEEAAAIMAALTAATSGDAQPDHNAADADHDAADHNAQPNDNADHNAQPDQATADHAAHPDQATAGHAAAGPPPTAAQQGRSAGERRADALAAMAWASLTSGRLGGTGCAECGSAFGEPLARAHGRAVTVNVTVPWSTLLGLDEQPGELDGYGPIDADTARRLAAAGVWRWIGTDPAGGWALDYGRTRYTPPQDLVDYVLLRDRECRMPGCHQPAYRCEIDHRIPYPEGPTSACNCSALCRSCHLQKHHAGWSVEQVAPGTQRWTSPTGRTQTVTLPRIAPAAHAGPGPDSEPDPPPDPPPGAPFDERVAPLDDIPPF</sequence>
<dbReference type="EMBL" id="QMIG01000011">
    <property type="protein sequence ID" value="RAW13758.1"/>
    <property type="molecule type" value="Genomic_DNA"/>
</dbReference>
<feature type="compositionally biased region" description="Pro residues" evidence="2">
    <location>
        <begin position="566"/>
        <end position="575"/>
    </location>
</feature>
<dbReference type="GO" id="GO:0003676">
    <property type="term" value="F:nucleic acid binding"/>
    <property type="evidence" value="ECO:0007669"/>
    <property type="project" value="InterPro"/>
</dbReference>
<dbReference type="GO" id="GO:0004519">
    <property type="term" value="F:endonuclease activity"/>
    <property type="evidence" value="ECO:0007669"/>
    <property type="project" value="InterPro"/>
</dbReference>
<comment type="caution">
    <text evidence="4">The sequence shown here is derived from an EMBL/GenBank/DDBJ whole genome shotgun (WGS) entry which is preliminary data.</text>
</comment>
<dbReference type="OrthoDB" id="5140334at2"/>
<dbReference type="AlphaFoldDB" id="A0A329QSU4"/>
<comment type="similarity">
    <text evidence="1">Belongs to the Rv1128c/1148c/1588c/1702c/1945/3466 family.</text>
</comment>
<dbReference type="Pfam" id="PF02720">
    <property type="entry name" value="DUF222"/>
    <property type="match status" value="1"/>
</dbReference>
<feature type="region of interest" description="Disordered" evidence="2">
    <location>
        <begin position="289"/>
        <end position="360"/>
    </location>
</feature>
<evidence type="ECO:0000256" key="2">
    <source>
        <dbReference type="SAM" id="MobiDB-lite"/>
    </source>
</evidence>
<dbReference type="InterPro" id="IPR003615">
    <property type="entry name" value="HNH_nuc"/>
</dbReference>
<keyword evidence="5" id="KW-1185">Reference proteome</keyword>
<feature type="region of interest" description="Disordered" evidence="2">
    <location>
        <begin position="1"/>
        <end position="20"/>
    </location>
</feature>
<evidence type="ECO:0000313" key="4">
    <source>
        <dbReference type="EMBL" id="RAW13758.1"/>
    </source>
</evidence>
<feature type="compositionally biased region" description="Basic and acidic residues" evidence="2">
    <location>
        <begin position="292"/>
        <end position="306"/>
    </location>
</feature>
<dbReference type="Pfam" id="PF01844">
    <property type="entry name" value="HNH"/>
    <property type="match status" value="1"/>
</dbReference>
<dbReference type="CDD" id="cd00085">
    <property type="entry name" value="HNHc"/>
    <property type="match status" value="1"/>
</dbReference>
<dbReference type="InterPro" id="IPR002711">
    <property type="entry name" value="HNH"/>
</dbReference>
<dbReference type="GO" id="GO:0008270">
    <property type="term" value="F:zinc ion binding"/>
    <property type="evidence" value="ECO:0007669"/>
    <property type="project" value="InterPro"/>
</dbReference>
<feature type="region of interest" description="Disordered" evidence="2">
    <location>
        <begin position="546"/>
        <end position="590"/>
    </location>
</feature>
<name>A0A329QSU4_9ACTN</name>
<reference evidence="4 5" key="1">
    <citation type="submission" date="2018-06" db="EMBL/GenBank/DDBJ databases">
        <title>Phytoactinopolyspora halophila sp. nov., a novel halophilic actinomycete isolated from a saline soil in China.</title>
        <authorList>
            <person name="Tang S.-K."/>
        </authorList>
    </citation>
    <scope>NUCLEOTIDE SEQUENCE [LARGE SCALE GENOMIC DNA]</scope>
    <source>
        <strain evidence="4 5">YIM 96934</strain>
    </source>
</reference>
<gene>
    <name evidence="4" type="ORF">DPM12_12175</name>
</gene>
<evidence type="ECO:0000313" key="5">
    <source>
        <dbReference type="Proteomes" id="UP000250462"/>
    </source>
</evidence>
<dbReference type="Proteomes" id="UP000250462">
    <property type="component" value="Unassembled WGS sequence"/>
</dbReference>
<dbReference type="SMART" id="SM00507">
    <property type="entry name" value="HNHc"/>
    <property type="match status" value="1"/>
</dbReference>
<feature type="domain" description="HNH nuclease" evidence="3">
    <location>
        <begin position="466"/>
        <end position="517"/>
    </location>
</feature>
<evidence type="ECO:0000259" key="3">
    <source>
        <dbReference type="SMART" id="SM00507"/>
    </source>
</evidence>
<protein>
    <recommendedName>
        <fullName evidence="3">HNH nuclease domain-containing protein</fullName>
    </recommendedName>
</protein>
<feature type="compositionally biased region" description="Basic and acidic residues" evidence="2">
    <location>
        <begin position="1"/>
        <end position="13"/>
    </location>
</feature>
<organism evidence="4 5">
    <name type="scientific">Phytoactinopolyspora halophila</name>
    <dbReference type="NCBI Taxonomy" id="1981511"/>
    <lineage>
        <taxon>Bacteria</taxon>
        <taxon>Bacillati</taxon>
        <taxon>Actinomycetota</taxon>
        <taxon>Actinomycetes</taxon>
        <taxon>Jiangellales</taxon>
        <taxon>Jiangellaceae</taxon>
        <taxon>Phytoactinopolyspora</taxon>
    </lineage>
</organism>
<evidence type="ECO:0000256" key="1">
    <source>
        <dbReference type="ARBA" id="ARBA00023450"/>
    </source>
</evidence>